<reference evidence="4" key="1">
    <citation type="journal article" date="2019" name="Int. J. Syst. Evol. Microbiol.">
        <title>The Global Catalogue of Microorganisms (GCM) 10K type strain sequencing project: providing services to taxonomists for standard genome sequencing and annotation.</title>
        <authorList>
            <consortium name="The Broad Institute Genomics Platform"/>
            <consortium name="The Broad Institute Genome Sequencing Center for Infectious Disease"/>
            <person name="Wu L."/>
            <person name="Ma J."/>
        </authorList>
    </citation>
    <scope>NUCLEOTIDE SEQUENCE [LARGE SCALE GENOMIC DNA]</scope>
    <source>
        <strain evidence="4">NBRC 108728</strain>
    </source>
</reference>
<name>A0ABM8GRG5_9MICO</name>
<dbReference type="EMBL" id="AP027732">
    <property type="protein sequence ID" value="BDZ51057.1"/>
    <property type="molecule type" value="Genomic_DNA"/>
</dbReference>
<feature type="compositionally biased region" description="Low complexity" evidence="1">
    <location>
        <begin position="37"/>
        <end position="54"/>
    </location>
</feature>
<organism evidence="3 4">
    <name type="scientific">Frondihabitans sucicola</name>
    <dbReference type="NCBI Taxonomy" id="1268041"/>
    <lineage>
        <taxon>Bacteria</taxon>
        <taxon>Bacillati</taxon>
        <taxon>Actinomycetota</taxon>
        <taxon>Actinomycetes</taxon>
        <taxon>Micrococcales</taxon>
        <taxon>Microbacteriaceae</taxon>
        <taxon>Frondihabitans</taxon>
    </lineage>
</organism>
<dbReference type="Proteomes" id="UP001321486">
    <property type="component" value="Chromosome"/>
</dbReference>
<keyword evidence="4" id="KW-1185">Reference proteome</keyword>
<evidence type="ECO:0008006" key="5">
    <source>
        <dbReference type="Google" id="ProtNLM"/>
    </source>
</evidence>
<evidence type="ECO:0000313" key="4">
    <source>
        <dbReference type="Proteomes" id="UP001321486"/>
    </source>
</evidence>
<feature type="signal peptide" evidence="2">
    <location>
        <begin position="1"/>
        <end position="35"/>
    </location>
</feature>
<feature type="region of interest" description="Disordered" evidence="1">
    <location>
        <begin position="37"/>
        <end position="78"/>
    </location>
</feature>
<protein>
    <recommendedName>
        <fullName evidence="5">DUF3558 domain-containing protein</fullName>
    </recommendedName>
</protein>
<accession>A0ABM8GRG5</accession>
<gene>
    <name evidence="3" type="ORF">GCM10025867_32980</name>
</gene>
<feature type="chain" id="PRO_5046490155" description="DUF3558 domain-containing protein" evidence="2">
    <location>
        <begin position="36"/>
        <end position="218"/>
    </location>
</feature>
<keyword evidence="2" id="KW-0732">Signal</keyword>
<proteinExistence type="predicted"/>
<evidence type="ECO:0000313" key="3">
    <source>
        <dbReference type="EMBL" id="BDZ51057.1"/>
    </source>
</evidence>
<evidence type="ECO:0000256" key="2">
    <source>
        <dbReference type="SAM" id="SignalP"/>
    </source>
</evidence>
<evidence type="ECO:0000256" key="1">
    <source>
        <dbReference type="SAM" id="MobiDB-lite"/>
    </source>
</evidence>
<sequence length="218" mass="21357">MVGMTAALRSSSVRVSILRRVAVGALVVAAATALAGCTTTPPSSATSKAGSASDGSGGGAGSDSGDSEPSATPTGGAGVLDASTFTMPCDTLVPAATVDAAYAGMNPLGSPDAPKKSDAAVIGSYDGTVCSWKNASGTTMTLAVGKFSPASLTRLKNSLVVSSNPVPTYDGEGYFTLDGATGTAEAFTSDYWVVATSADPTFGEPGGAEPSSTPPSRR</sequence>
<feature type="region of interest" description="Disordered" evidence="1">
    <location>
        <begin position="198"/>
        <end position="218"/>
    </location>
</feature>